<dbReference type="InterPro" id="IPR013324">
    <property type="entry name" value="RNA_pol_sigma_r3/r4-like"/>
</dbReference>
<dbReference type="InterPro" id="IPR013325">
    <property type="entry name" value="RNA_pol_sigma_r2"/>
</dbReference>
<reference evidence="1 2" key="1">
    <citation type="submission" date="2016-10" db="EMBL/GenBank/DDBJ databases">
        <authorList>
            <person name="de Groot N.N."/>
        </authorList>
    </citation>
    <scope>NUCLEOTIDE SEQUENCE [LARGE SCALE GENOMIC DNA]</scope>
    <source>
        <strain evidence="1 2">DSM 13760</strain>
    </source>
</reference>
<dbReference type="STRING" id="142588.SAMN04488559_107102"/>
<name>A0A1H9SGK4_9LACT</name>
<dbReference type="SUPFAM" id="SSF88659">
    <property type="entry name" value="Sigma3 and sigma4 domains of RNA polymerase sigma factors"/>
    <property type="match status" value="1"/>
</dbReference>
<dbReference type="OrthoDB" id="1767844at2"/>
<dbReference type="InterPro" id="IPR014284">
    <property type="entry name" value="RNA_pol_sigma-70_dom"/>
</dbReference>
<dbReference type="GO" id="GO:0006352">
    <property type="term" value="P:DNA-templated transcription initiation"/>
    <property type="evidence" value="ECO:0007669"/>
    <property type="project" value="InterPro"/>
</dbReference>
<dbReference type="Proteomes" id="UP000198948">
    <property type="component" value="Unassembled WGS sequence"/>
</dbReference>
<dbReference type="GO" id="GO:0003700">
    <property type="term" value="F:DNA-binding transcription factor activity"/>
    <property type="evidence" value="ECO:0007669"/>
    <property type="project" value="InterPro"/>
</dbReference>
<evidence type="ECO:0000313" key="2">
    <source>
        <dbReference type="Proteomes" id="UP000198948"/>
    </source>
</evidence>
<dbReference type="EMBL" id="FOHA01000007">
    <property type="protein sequence ID" value="SER84028.1"/>
    <property type="molecule type" value="Genomic_DNA"/>
</dbReference>
<protein>
    <submittedName>
        <fullName evidence="1">RNA polymerase, sigma 30 subunit, SigH</fullName>
    </submittedName>
</protein>
<dbReference type="NCBIfam" id="TIGR02937">
    <property type="entry name" value="sigma70-ECF"/>
    <property type="match status" value="1"/>
</dbReference>
<dbReference type="Gene3D" id="1.10.10.10">
    <property type="entry name" value="Winged helix-like DNA-binding domain superfamily/Winged helix DNA-binding domain"/>
    <property type="match status" value="1"/>
</dbReference>
<sequence>MMRTYYLKGFEDADWFQEAMLSFYQTILRYDPEKGHTFGNFFKLSFKHHIFSLIRKDAAQKRKIDKEYVSLDAIYEKNGQQELMMNDQQDDITYKQVTIHEDFTEYFQQLSPYEKKVFNQNLYQQSISDIAETLSCEENQVKNGLERCRKKLRNSFY</sequence>
<proteinExistence type="predicted"/>
<evidence type="ECO:0000313" key="1">
    <source>
        <dbReference type="EMBL" id="SER84028.1"/>
    </source>
</evidence>
<dbReference type="InterPro" id="IPR036388">
    <property type="entry name" value="WH-like_DNA-bd_sf"/>
</dbReference>
<keyword evidence="2" id="KW-1185">Reference proteome</keyword>
<gene>
    <name evidence="1" type="ORF">SAMN04488559_107102</name>
</gene>
<organism evidence="1 2">
    <name type="scientific">Isobaculum melis</name>
    <dbReference type="NCBI Taxonomy" id="142588"/>
    <lineage>
        <taxon>Bacteria</taxon>
        <taxon>Bacillati</taxon>
        <taxon>Bacillota</taxon>
        <taxon>Bacilli</taxon>
        <taxon>Lactobacillales</taxon>
        <taxon>Carnobacteriaceae</taxon>
        <taxon>Isobaculum</taxon>
    </lineage>
</organism>
<accession>A0A1H9SGK4</accession>
<dbReference type="SUPFAM" id="SSF88946">
    <property type="entry name" value="Sigma2 domain of RNA polymerase sigma factors"/>
    <property type="match status" value="1"/>
</dbReference>
<dbReference type="AlphaFoldDB" id="A0A1H9SGK4"/>